<reference evidence="3 5" key="2">
    <citation type="journal article" date="2014" name="Int. J. Syst. Evol. Microbiol.">
        <title>Complete genome sequence of Corynebacterium casei LMG S-19264T (=DSM 44701T), isolated from a smear-ripened cheese.</title>
        <authorList>
            <consortium name="US DOE Joint Genome Institute (JGI-PGF)"/>
            <person name="Walter F."/>
            <person name="Albersmeier A."/>
            <person name="Kalinowski J."/>
            <person name="Ruckert C."/>
        </authorList>
    </citation>
    <scope>NUCLEOTIDE SEQUENCE [LARGE SCALE GENOMIC DNA]</scope>
    <source>
        <strain evidence="3 5">CCM 8635</strain>
    </source>
</reference>
<evidence type="ECO:0000313" key="4">
    <source>
        <dbReference type="Proteomes" id="UP000013200"/>
    </source>
</evidence>
<dbReference type="EMBL" id="BMDA01000003">
    <property type="protein sequence ID" value="GGH39100.1"/>
    <property type="molecule type" value="Genomic_DNA"/>
</dbReference>
<name>N9R9I2_9GAMM</name>
<accession>N9R9I2</accession>
<feature type="transmembrane region" description="Helical" evidence="1">
    <location>
        <begin position="44"/>
        <end position="62"/>
    </location>
</feature>
<dbReference type="STRING" id="1217698.F888_03635"/>
<protein>
    <submittedName>
        <fullName evidence="2">Uncharacterized protein</fullName>
    </submittedName>
</protein>
<keyword evidence="1" id="KW-0472">Membrane</keyword>
<dbReference type="Proteomes" id="UP000652691">
    <property type="component" value="Unassembled WGS sequence"/>
</dbReference>
<evidence type="ECO:0000313" key="2">
    <source>
        <dbReference type="EMBL" id="ENX35802.1"/>
    </source>
</evidence>
<gene>
    <name evidence="2" type="ORF">F888_03635</name>
    <name evidence="3" type="ORF">GCM10007354_24660</name>
</gene>
<dbReference type="PATRIC" id="fig|1217698.3.peg.3540"/>
<evidence type="ECO:0000256" key="1">
    <source>
        <dbReference type="SAM" id="Phobius"/>
    </source>
</evidence>
<evidence type="ECO:0000313" key="3">
    <source>
        <dbReference type="EMBL" id="GGH39100.1"/>
    </source>
</evidence>
<dbReference type="GeneID" id="80105047"/>
<dbReference type="AlphaFoldDB" id="N9R9I2"/>
<reference evidence="3" key="3">
    <citation type="submission" date="2024-03" db="EMBL/GenBank/DDBJ databases">
        <authorList>
            <person name="Sun Q."/>
            <person name="Sedlacek I."/>
        </authorList>
    </citation>
    <scope>NUCLEOTIDE SEQUENCE</scope>
    <source>
        <strain evidence="3">CCM 8635</strain>
    </source>
</reference>
<reference evidence="2 4" key="1">
    <citation type="submission" date="2013-02" db="EMBL/GenBank/DDBJ databases">
        <title>The Genome Sequence of Acinetobacter sp. NIPH 3623.</title>
        <authorList>
            <consortium name="The Broad Institute Genome Sequencing Platform"/>
            <consortium name="The Broad Institute Genome Sequencing Center for Infectious Disease"/>
            <person name="Cerqueira G."/>
            <person name="Feldgarden M."/>
            <person name="Courvalin P."/>
            <person name="Perichon B."/>
            <person name="Grillot-Courvalin C."/>
            <person name="Clermont D."/>
            <person name="Rocha E."/>
            <person name="Yoon E.-J."/>
            <person name="Nemec A."/>
            <person name="Walker B."/>
            <person name="Young S.K."/>
            <person name="Zeng Q."/>
            <person name="Gargeya S."/>
            <person name="Fitzgerald M."/>
            <person name="Haas B."/>
            <person name="Abouelleil A."/>
            <person name="Alvarado L."/>
            <person name="Arachchi H.M."/>
            <person name="Berlin A.M."/>
            <person name="Chapman S.B."/>
            <person name="Dewar J."/>
            <person name="Goldberg J."/>
            <person name="Griggs A."/>
            <person name="Gujja S."/>
            <person name="Hansen M."/>
            <person name="Howarth C."/>
            <person name="Imamovic A."/>
            <person name="Larimer J."/>
            <person name="McCowan C."/>
            <person name="Murphy C."/>
            <person name="Neiman D."/>
            <person name="Pearson M."/>
            <person name="Priest M."/>
            <person name="Roberts A."/>
            <person name="Saif S."/>
            <person name="Shea T."/>
            <person name="Sisk P."/>
            <person name="Sykes S."/>
            <person name="Wortman J."/>
            <person name="Nusbaum C."/>
            <person name="Birren B."/>
        </authorList>
    </citation>
    <scope>NUCLEOTIDE SEQUENCE [LARGE SCALE GENOMIC DNA]</scope>
    <source>
        <strain evidence="2 4">NIPH 3623</strain>
    </source>
</reference>
<sequence length="63" mass="7045">MNTRSYSAYARTPATPIEHTPIHDLPAYLASKKKAARLKKFHDSLAYLAILIIAYILFKIAGV</sequence>
<proteinExistence type="predicted"/>
<organism evidence="2 4">
    <name type="scientific">Acinetobacter courvalinii</name>
    <dbReference type="NCBI Taxonomy" id="280147"/>
    <lineage>
        <taxon>Bacteria</taxon>
        <taxon>Pseudomonadati</taxon>
        <taxon>Pseudomonadota</taxon>
        <taxon>Gammaproteobacteria</taxon>
        <taxon>Moraxellales</taxon>
        <taxon>Moraxellaceae</taxon>
        <taxon>Acinetobacter</taxon>
    </lineage>
</organism>
<dbReference type="RefSeq" id="WP_005289181.1">
    <property type="nucleotide sequence ID" value="NZ_BMDA01000003.1"/>
</dbReference>
<dbReference type="EMBL" id="APSA01000018">
    <property type="protein sequence ID" value="ENX35802.1"/>
    <property type="molecule type" value="Genomic_DNA"/>
</dbReference>
<comment type="caution">
    <text evidence="2">The sequence shown here is derived from an EMBL/GenBank/DDBJ whole genome shotgun (WGS) entry which is preliminary data.</text>
</comment>
<dbReference type="Proteomes" id="UP000013200">
    <property type="component" value="Unassembled WGS sequence"/>
</dbReference>
<keyword evidence="1" id="KW-1133">Transmembrane helix</keyword>
<keyword evidence="1" id="KW-0812">Transmembrane</keyword>
<dbReference type="HOGENOM" id="CLU_2875473_0_0_6"/>
<evidence type="ECO:0000313" key="5">
    <source>
        <dbReference type="Proteomes" id="UP000652691"/>
    </source>
</evidence>
<keyword evidence="4" id="KW-1185">Reference proteome</keyword>